<accession>A0AB38DV16</accession>
<dbReference type="EMBL" id="OCYS01000016">
    <property type="protein sequence ID" value="SON80320.1"/>
    <property type="molecule type" value="Genomic_DNA"/>
</dbReference>
<evidence type="ECO:0000313" key="1">
    <source>
        <dbReference type="EMBL" id="SON80320.1"/>
    </source>
</evidence>
<name>A0AB38DV16_XANCH</name>
<reference evidence="1 2" key="1">
    <citation type="submission" date="2017-10" db="EMBL/GenBank/DDBJ databases">
        <authorList>
            <person name="Regsiter A."/>
            <person name="William W."/>
        </authorList>
    </citation>
    <scope>NUCLEOTIDE SEQUENCE [LARGE SCALE GENOMIC DNA]</scope>
    <source>
        <strain evidence="1 2">CFBP7430</strain>
    </source>
</reference>
<evidence type="ECO:0008006" key="3">
    <source>
        <dbReference type="Google" id="ProtNLM"/>
    </source>
</evidence>
<gene>
    <name evidence="1" type="ORF">XAP7430_1120073</name>
</gene>
<evidence type="ECO:0000313" key="2">
    <source>
        <dbReference type="Proteomes" id="UP000234166"/>
    </source>
</evidence>
<dbReference type="Proteomes" id="UP000234166">
    <property type="component" value="Unassembled WGS sequence"/>
</dbReference>
<proteinExistence type="predicted"/>
<sequence>MNCLPACGRCASFLDRCRGIAAGCIGLRRAAARALAIAQHAIVCCHCTSKAPPFRLTVTAPAPAEVSTLIGNAIGLPADRFAMRSHRRRRQFAQLALV</sequence>
<dbReference type="AlphaFoldDB" id="A0AB38DV16"/>
<comment type="caution">
    <text evidence="1">The sequence shown here is derived from an EMBL/GenBank/DDBJ whole genome shotgun (WGS) entry which is preliminary data.</text>
</comment>
<organism evidence="1 2">
    <name type="scientific">Xanthomonas campestris pv. phaseoli</name>
    <dbReference type="NCBI Taxonomy" id="317013"/>
    <lineage>
        <taxon>Bacteria</taxon>
        <taxon>Pseudomonadati</taxon>
        <taxon>Pseudomonadota</taxon>
        <taxon>Gammaproteobacteria</taxon>
        <taxon>Lysobacterales</taxon>
        <taxon>Lysobacteraceae</taxon>
        <taxon>Xanthomonas</taxon>
    </lineage>
</organism>
<protein>
    <recommendedName>
        <fullName evidence="3">Secreted protein</fullName>
    </recommendedName>
</protein>